<dbReference type="AlphaFoldDB" id="A0A8J2L2Z5"/>
<proteinExistence type="predicted"/>
<dbReference type="EMBL" id="CAJVCH010533281">
    <property type="protein sequence ID" value="CAG7824557.1"/>
    <property type="molecule type" value="Genomic_DNA"/>
</dbReference>
<organism evidence="1 2">
    <name type="scientific">Allacma fusca</name>
    <dbReference type="NCBI Taxonomy" id="39272"/>
    <lineage>
        <taxon>Eukaryota</taxon>
        <taxon>Metazoa</taxon>
        <taxon>Ecdysozoa</taxon>
        <taxon>Arthropoda</taxon>
        <taxon>Hexapoda</taxon>
        <taxon>Collembola</taxon>
        <taxon>Symphypleona</taxon>
        <taxon>Sminthuridae</taxon>
        <taxon>Allacma</taxon>
    </lineage>
</organism>
<dbReference type="Proteomes" id="UP000708208">
    <property type="component" value="Unassembled WGS sequence"/>
</dbReference>
<evidence type="ECO:0000313" key="2">
    <source>
        <dbReference type="Proteomes" id="UP000708208"/>
    </source>
</evidence>
<comment type="caution">
    <text evidence="1">The sequence shown here is derived from an EMBL/GenBank/DDBJ whole genome shotgun (WGS) entry which is preliminary data.</text>
</comment>
<reference evidence="1" key="1">
    <citation type="submission" date="2021-06" db="EMBL/GenBank/DDBJ databases">
        <authorList>
            <person name="Hodson N. C."/>
            <person name="Mongue J. A."/>
            <person name="Jaron S. K."/>
        </authorList>
    </citation>
    <scope>NUCLEOTIDE SEQUENCE</scope>
</reference>
<evidence type="ECO:0000313" key="1">
    <source>
        <dbReference type="EMBL" id="CAG7824557.1"/>
    </source>
</evidence>
<sequence>MMQGRYNEYKGNFVRYYRSKGILESRPPAKKTPRRKVVKLSNRRIVPAEAPQSTWEEQWNRGSSPVALRNAGPRTLLV</sequence>
<gene>
    <name evidence="1" type="ORF">AFUS01_LOCUS34708</name>
</gene>
<keyword evidence="2" id="KW-1185">Reference proteome</keyword>
<accession>A0A8J2L2Z5</accession>
<protein>
    <submittedName>
        <fullName evidence="1">Uncharacterized protein</fullName>
    </submittedName>
</protein>
<name>A0A8J2L2Z5_9HEXA</name>